<feature type="domain" description="Aldehyde dehydrogenase" evidence="4">
    <location>
        <begin position="36"/>
        <end position="492"/>
    </location>
</feature>
<evidence type="ECO:0000313" key="5">
    <source>
        <dbReference type="EMBL" id="MDN4122687.1"/>
    </source>
</evidence>
<keyword evidence="6" id="KW-1185">Reference proteome</keyword>
<proteinExistence type="inferred from homology"/>
<dbReference type="RefSeq" id="WP_266123790.1">
    <property type="nucleotide sequence ID" value="NZ_JAJHNU010000005.1"/>
</dbReference>
<comment type="similarity">
    <text evidence="3">Belongs to the aldehyde dehydrogenase family.</text>
</comment>
<comment type="caution">
    <text evidence="5">The sequence shown here is derived from an EMBL/GenBank/DDBJ whole genome shotgun (WGS) entry which is preliminary data.</text>
</comment>
<dbReference type="Proteomes" id="UP001168613">
    <property type="component" value="Unassembled WGS sequence"/>
</dbReference>
<dbReference type="SUPFAM" id="SSF53720">
    <property type="entry name" value="ALDH-like"/>
    <property type="match status" value="1"/>
</dbReference>
<organism evidence="5 6">
    <name type="scientific">Alcaligenes endophyticus</name>
    <dbReference type="NCBI Taxonomy" id="1929088"/>
    <lineage>
        <taxon>Bacteria</taxon>
        <taxon>Pseudomonadati</taxon>
        <taxon>Pseudomonadota</taxon>
        <taxon>Betaproteobacteria</taxon>
        <taxon>Burkholderiales</taxon>
        <taxon>Alcaligenaceae</taxon>
        <taxon>Alcaligenes</taxon>
    </lineage>
</organism>
<sequence>MTLHNAAYWKQKSAELSLPAQAFVNGKFVPALGGRVLPIMNPASAAVLTHVADCQKEDIDLAVQAARQAFESGVWSGKSPRERGQCLVALAALIERDKEEFALLETLNVGKPIAESLLFDLPEAIKTYAWYGEAIDKIYDEIAPTGANALATVTREPLGVIAAVVPWNYPLLMASWKIAPALVAGNCIVVKPSELTPLSVLKLASLMEEAGIPPGVFNVVPGTGPEAGQALGLHPDVDCLTFTGSTATGKRFMEYSGQSNLKRVWLECGGKSPHIVFDDCPDLDKAALAAAVGITSNQGEVCIAGSRLYVQSGIYEQFMEKLSACIQAIRPGDPLDPETTMGAIVDERQMNKVLDYIESGQAQGARLRLGGQRTRVDTGGYYIEPTVFDCDSEALSIVSDEIFGPVLAVLRFDTEEQVIAYANDSIYGLGAGLWTSNLGRAHRVSRKLRAGLVWVNCFFDSDITVPFGGVKQSGSGRDKSLHALDKYTDLKTSWFNLEP</sequence>
<dbReference type="Gene3D" id="3.40.605.10">
    <property type="entry name" value="Aldehyde Dehydrogenase, Chain A, domain 1"/>
    <property type="match status" value="1"/>
</dbReference>
<gene>
    <name evidence="5" type="ORF">LMS43_15455</name>
</gene>
<dbReference type="InterPro" id="IPR016162">
    <property type="entry name" value="Ald_DH_N"/>
</dbReference>
<dbReference type="PANTHER" id="PTHR11699">
    <property type="entry name" value="ALDEHYDE DEHYDROGENASE-RELATED"/>
    <property type="match status" value="1"/>
</dbReference>
<dbReference type="InterPro" id="IPR015590">
    <property type="entry name" value="Aldehyde_DH_dom"/>
</dbReference>
<keyword evidence="1 3" id="KW-0560">Oxidoreductase</keyword>
<dbReference type="EMBL" id="JAJHNU010000005">
    <property type="protein sequence ID" value="MDN4122687.1"/>
    <property type="molecule type" value="Genomic_DNA"/>
</dbReference>
<evidence type="ECO:0000256" key="3">
    <source>
        <dbReference type="RuleBase" id="RU003345"/>
    </source>
</evidence>
<accession>A0ABT8ENC0</accession>
<protein>
    <submittedName>
        <fullName evidence="5">Aldehyde dehydrogenase</fullName>
    </submittedName>
</protein>
<dbReference type="InterPro" id="IPR016163">
    <property type="entry name" value="Ald_DH_C"/>
</dbReference>
<feature type="active site" evidence="2">
    <location>
        <position position="267"/>
    </location>
</feature>
<evidence type="ECO:0000259" key="4">
    <source>
        <dbReference type="Pfam" id="PF00171"/>
    </source>
</evidence>
<evidence type="ECO:0000256" key="2">
    <source>
        <dbReference type="PROSITE-ProRule" id="PRU10007"/>
    </source>
</evidence>
<name>A0ABT8ENC0_9BURK</name>
<dbReference type="InterPro" id="IPR029510">
    <property type="entry name" value="Ald_DH_CS_GLU"/>
</dbReference>
<dbReference type="CDD" id="cd07112">
    <property type="entry name" value="ALDH_GABALDH-PuuC"/>
    <property type="match status" value="1"/>
</dbReference>
<evidence type="ECO:0000256" key="1">
    <source>
        <dbReference type="ARBA" id="ARBA00023002"/>
    </source>
</evidence>
<dbReference type="PROSITE" id="PS00687">
    <property type="entry name" value="ALDEHYDE_DEHYDR_GLU"/>
    <property type="match status" value="1"/>
</dbReference>
<evidence type="ECO:0000313" key="6">
    <source>
        <dbReference type="Proteomes" id="UP001168613"/>
    </source>
</evidence>
<reference evidence="5" key="1">
    <citation type="submission" date="2021-11" db="EMBL/GenBank/DDBJ databases">
        <title>Draft genome sequence of Alcaligenes endophyticus type strain CCUG 75668T.</title>
        <authorList>
            <person name="Salva-Serra F."/>
            <person name="Duran R.E."/>
            <person name="Seeger M."/>
            <person name="Moore E.R.B."/>
            <person name="Jaen-Luchoro D."/>
        </authorList>
    </citation>
    <scope>NUCLEOTIDE SEQUENCE</scope>
    <source>
        <strain evidence="5">CCUG 75668</strain>
    </source>
</reference>
<dbReference type="Pfam" id="PF00171">
    <property type="entry name" value="Aldedh"/>
    <property type="match status" value="1"/>
</dbReference>
<dbReference type="Gene3D" id="3.40.309.10">
    <property type="entry name" value="Aldehyde Dehydrogenase, Chain A, domain 2"/>
    <property type="match status" value="1"/>
</dbReference>
<dbReference type="InterPro" id="IPR016161">
    <property type="entry name" value="Ald_DH/histidinol_DH"/>
</dbReference>